<dbReference type="SUPFAM" id="SSF52540">
    <property type="entry name" value="P-loop containing nucleoside triphosphate hydrolases"/>
    <property type="match status" value="1"/>
</dbReference>
<evidence type="ECO:0000313" key="12">
    <source>
        <dbReference type="Proteomes" id="UP000011541"/>
    </source>
</evidence>
<dbReference type="PANTHER" id="PTHR43394">
    <property type="entry name" value="ATP-DEPENDENT PERMEASE MDL1, MITOCHONDRIAL"/>
    <property type="match status" value="1"/>
</dbReference>
<dbReference type="RefSeq" id="WP_015397263.1">
    <property type="nucleotide sequence ID" value="NC_020299.1"/>
</dbReference>
<proteinExistence type="predicted"/>
<evidence type="ECO:0000259" key="10">
    <source>
        <dbReference type="PROSITE" id="PS50929"/>
    </source>
</evidence>
<feature type="transmembrane region" description="Helical" evidence="8">
    <location>
        <begin position="192"/>
        <end position="211"/>
    </location>
</feature>
<dbReference type="AlphaFoldDB" id="M1L7L1"/>
<dbReference type="PANTHER" id="PTHR43394:SF1">
    <property type="entry name" value="ATP-BINDING CASSETTE SUB-FAMILY B MEMBER 10, MITOCHONDRIAL"/>
    <property type="match status" value="1"/>
</dbReference>
<dbReference type="GO" id="GO:0016887">
    <property type="term" value="F:ATP hydrolysis activity"/>
    <property type="evidence" value="ECO:0007669"/>
    <property type="project" value="InterPro"/>
</dbReference>
<dbReference type="GO" id="GO:0005886">
    <property type="term" value="C:plasma membrane"/>
    <property type="evidence" value="ECO:0007669"/>
    <property type="project" value="UniProtKB-SubCell"/>
</dbReference>
<dbReference type="SUPFAM" id="SSF90123">
    <property type="entry name" value="ABC transporter transmembrane region"/>
    <property type="match status" value="1"/>
</dbReference>
<dbReference type="InterPro" id="IPR027417">
    <property type="entry name" value="P-loop_NTPase"/>
</dbReference>
<name>M1L7L1_9PROT</name>
<dbReference type="PATRIC" id="fig|1208920.3.peg.575"/>
<gene>
    <name evidence="11" type="ORF">CONE_0025</name>
</gene>
<evidence type="ECO:0000256" key="6">
    <source>
        <dbReference type="ARBA" id="ARBA00022989"/>
    </source>
</evidence>
<dbReference type="GO" id="GO:0005524">
    <property type="term" value="F:ATP binding"/>
    <property type="evidence" value="ECO:0007669"/>
    <property type="project" value="UniProtKB-KW"/>
</dbReference>
<evidence type="ECO:0000256" key="1">
    <source>
        <dbReference type="ARBA" id="ARBA00004651"/>
    </source>
</evidence>
<dbReference type="InterPro" id="IPR036640">
    <property type="entry name" value="ABC1_TM_sf"/>
</dbReference>
<dbReference type="Gene3D" id="3.40.50.300">
    <property type="entry name" value="P-loop containing nucleotide triphosphate hydrolases"/>
    <property type="match status" value="1"/>
</dbReference>
<keyword evidence="12" id="KW-1185">Reference proteome</keyword>
<dbReference type="PROSITE" id="PS50893">
    <property type="entry name" value="ABC_TRANSPORTER_2"/>
    <property type="match status" value="1"/>
</dbReference>
<dbReference type="OrthoDB" id="8554730at2"/>
<keyword evidence="2" id="KW-1003">Cell membrane</keyword>
<dbReference type="Pfam" id="PF00005">
    <property type="entry name" value="ABC_tran"/>
    <property type="match status" value="1"/>
</dbReference>
<dbReference type="InterPro" id="IPR003439">
    <property type="entry name" value="ABC_transporter-like_ATP-bd"/>
</dbReference>
<evidence type="ECO:0000313" key="11">
    <source>
        <dbReference type="EMBL" id="AGF48578.1"/>
    </source>
</evidence>
<protein>
    <submittedName>
        <fullName evidence="11">Subfamily B ATP-binding cassette</fullName>
    </submittedName>
</protein>
<evidence type="ECO:0000256" key="7">
    <source>
        <dbReference type="ARBA" id="ARBA00023136"/>
    </source>
</evidence>
<dbReference type="InterPro" id="IPR003593">
    <property type="entry name" value="AAA+_ATPase"/>
</dbReference>
<feature type="transmembrane region" description="Helical" evidence="8">
    <location>
        <begin position="170"/>
        <end position="186"/>
    </location>
</feature>
<sequence>MSEEKSFSIFSYFEKIIDPFKDRSEEIPPGKLAEFYFHYLRQIWLVLFILLIVGLFVALVEVALFKYIAKIIDMAQTTNPKDIFNKNITQLIIMAFVIVIARPLLFGLHNLLSHQAITANLSAMIRWQNHRYILKQSVNFFHNDLAGRVANRVIQTGSALRDSALQMIEAIWHILIYAGSAMFLFLQADWHLILPLSLWMIVYILMLSYYIPKIRSLAISSSEARSKLMGLIVDCYTNIITIKLFSNSNKEEGYGKEAIEMQMHKHQSVLRLITEIDTLLTFINGILIASTTGLSLWLWSNGVISIGSITLATSLVIRINNMSSWIIWVINSIFENLGIVQDGIETISKPVEIKNKESAKLLNVTNGSIKFESVEFKYNKHNNDVLSNFNLIVKPKEKIGIVGPSGAGKSTIMNLLLRLYELDSGKIYIDDQDISSVTQESLRSKIGVVTQDISLLNRSIRDNLTCGDETVSHKNLQEVLHKSKMNEFLVNVLDHKGLVGIDATVGERGVKLSGGQKQRVAIARVLLKNAPILLLDEATSALDSEIESIIQENLESIMHGKTVITIAHRLSTIIRMDRLIVIEKGQIIETGTHKELISRNGLYKTLWDHQTGGFIK</sequence>
<reference evidence="11 12" key="1">
    <citation type="journal article" date="2013" name="Genome Biol. Evol.">
        <title>Genome evolution and phylogenomic analysis of candidatus kinetoplastibacterium, the betaproteobacterial endosymbionts of strigomonas and angomonas.</title>
        <authorList>
            <person name="Alves J.M."/>
            <person name="Serrano M.G."/>
            <person name="Maia da Silva F."/>
            <person name="Voegtly L.J."/>
            <person name="Matveyev A.V."/>
            <person name="Teixeira M.M."/>
            <person name="Camargo E.P."/>
            <person name="Buck G.A."/>
        </authorList>
    </citation>
    <scope>NUCLEOTIDE SEQUENCE [LARGE SCALE GENOMIC DNA]</scope>
    <source>
        <strain evidence="11 12">TCC290E</strain>
    </source>
</reference>
<dbReference type="InterPro" id="IPR011527">
    <property type="entry name" value="ABC1_TM_dom"/>
</dbReference>
<organism evidence="11 12">
    <name type="scientific">Candidatus Kinetoplastidibacterium stringomonadis TCC290E</name>
    <dbReference type="NCBI Taxonomy" id="1208920"/>
    <lineage>
        <taxon>Bacteria</taxon>
        <taxon>Pseudomonadati</taxon>
        <taxon>Pseudomonadota</taxon>
        <taxon>Betaproteobacteria</taxon>
        <taxon>Candidatus Kinetoplastidibacterium</taxon>
    </lineage>
</organism>
<dbReference type="Proteomes" id="UP000011541">
    <property type="component" value="Chromosome"/>
</dbReference>
<dbReference type="Gene3D" id="1.20.1560.10">
    <property type="entry name" value="ABC transporter type 1, transmembrane domain"/>
    <property type="match status" value="1"/>
</dbReference>
<comment type="subcellular location">
    <subcellularLocation>
        <location evidence="1">Cell membrane</location>
        <topology evidence="1">Multi-pass membrane protein</topology>
    </subcellularLocation>
</comment>
<dbReference type="FunFam" id="1.20.1560.10:FF:000070">
    <property type="entry name" value="Multidrug ABC transporter ATP-binding protein"/>
    <property type="match status" value="1"/>
</dbReference>
<keyword evidence="3 8" id="KW-0812">Transmembrane</keyword>
<dbReference type="HOGENOM" id="CLU_000604_84_3_4"/>
<dbReference type="InterPro" id="IPR039421">
    <property type="entry name" value="Type_1_exporter"/>
</dbReference>
<dbReference type="InterPro" id="IPR017871">
    <property type="entry name" value="ABC_transporter-like_CS"/>
</dbReference>
<dbReference type="FunFam" id="3.40.50.300:FF:000218">
    <property type="entry name" value="Multidrug ABC transporter ATP-binding protein"/>
    <property type="match status" value="1"/>
</dbReference>
<keyword evidence="4" id="KW-0547">Nucleotide-binding</keyword>
<evidence type="ECO:0000256" key="2">
    <source>
        <dbReference type="ARBA" id="ARBA00022475"/>
    </source>
</evidence>
<accession>M1L7L1</accession>
<evidence type="ECO:0000256" key="3">
    <source>
        <dbReference type="ARBA" id="ARBA00022692"/>
    </source>
</evidence>
<feature type="transmembrane region" description="Helical" evidence="8">
    <location>
        <begin position="296"/>
        <end position="317"/>
    </location>
</feature>
<dbReference type="Pfam" id="PF00664">
    <property type="entry name" value="ABC_membrane"/>
    <property type="match status" value="1"/>
</dbReference>
<dbReference type="SMART" id="SM00382">
    <property type="entry name" value="AAA"/>
    <property type="match status" value="1"/>
</dbReference>
<feature type="domain" description="ABC transmembrane type-1" evidence="10">
    <location>
        <begin position="48"/>
        <end position="335"/>
    </location>
</feature>
<evidence type="ECO:0000256" key="8">
    <source>
        <dbReference type="SAM" id="Phobius"/>
    </source>
</evidence>
<dbReference type="PROSITE" id="PS00211">
    <property type="entry name" value="ABC_TRANSPORTER_1"/>
    <property type="match status" value="1"/>
</dbReference>
<dbReference type="GO" id="GO:0015421">
    <property type="term" value="F:ABC-type oligopeptide transporter activity"/>
    <property type="evidence" value="ECO:0007669"/>
    <property type="project" value="TreeGrafter"/>
</dbReference>
<feature type="transmembrane region" description="Helical" evidence="8">
    <location>
        <begin position="43"/>
        <end position="68"/>
    </location>
</feature>
<keyword evidence="5 11" id="KW-0067">ATP-binding</keyword>
<dbReference type="KEGG" id="kon:CONE_0025"/>
<dbReference type="EMBL" id="CP003805">
    <property type="protein sequence ID" value="AGF48578.1"/>
    <property type="molecule type" value="Genomic_DNA"/>
</dbReference>
<keyword evidence="7 8" id="KW-0472">Membrane</keyword>
<dbReference type="STRING" id="1208920.CONE_0025"/>
<dbReference type="PROSITE" id="PS50929">
    <property type="entry name" value="ABC_TM1F"/>
    <property type="match status" value="1"/>
</dbReference>
<evidence type="ECO:0000256" key="4">
    <source>
        <dbReference type="ARBA" id="ARBA00022741"/>
    </source>
</evidence>
<feature type="domain" description="ABC transporter" evidence="9">
    <location>
        <begin position="369"/>
        <end position="609"/>
    </location>
</feature>
<feature type="transmembrane region" description="Helical" evidence="8">
    <location>
        <begin position="269"/>
        <end position="290"/>
    </location>
</feature>
<dbReference type="eggNOG" id="COG1132">
    <property type="taxonomic scope" value="Bacteria"/>
</dbReference>
<evidence type="ECO:0000259" key="9">
    <source>
        <dbReference type="PROSITE" id="PS50893"/>
    </source>
</evidence>
<feature type="transmembrane region" description="Helical" evidence="8">
    <location>
        <begin position="88"/>
        <end position="108"/>
    </location>
</feature>
<evidence type="ECO:0000256" key="5">
    <source>
        <dbReference type="ARBA" id="ARBA00022840"/>
    </source>
</evidence>
<keyword evidence="6 8" id="KW-1133">Transmembrane helix</keyword>